<feature type="domain" description="NADP-dependent oxidoreductase" evidence="2">
    <location>
        <begin position="9"/>
        <end position="294"/>
    </location>
</feature>
<organism evidence="3 4">
    <name type="scientific">Aureobasidium namibiae CBS 147.97</name>
    <dbReference type="NCBI Taxonomy" id="1043004"/>
    <lineage>
        <taxon>Eukaryota</taxon>
        <taxon>Fungi</taxon>
        <taxon>Dikarya</taxon>
        <taxon>Ascomycota</taxon>
        <taxon>Pezizomycotina</taxon>
        <taxon>Dothideomycetes</taxon>
        <taxon>Dothideomycetidae</taxon>
        <taxon>Dothideales</taxon>
        <taxon>Saccotheciaceae</taxon>
        <taxon>Aureobasidium</taxon>
    </lineage>
</organism>
<evidence type="ECO:0000313" key="4">
    <source>
        <dbReference type="Proteomes" id="UP000027730"/>
    </source>
</evidence>
<dbReference type="Pfam" id="PF00248">
    <property type="entry name" value="Aldo_ket_red"/>
    <property type="match status" value="1"/>
</dbReference>
<sequence length="310" mass="34209">MGSSVASGSVHMSQPEQLRAILTLLGRHGIRELDTARVYNNGQSEQHLGATRETVEACNLTVATKAPGFVPGSLSYDNIIRACNDSLAATKQQKFDLYYFHGPDRQTPLDESCRAMNQLHSEGKFDRFGISNFRADEVHQIVDICHKNSWVSPSVYQGVYNPLLRAMEPALLPVLRGYGIAFYAYSPLGGGFFSRPMEQLRMPPAGGRMDQMKVFQTIYVNDMSLELLQRLTDTCDKAGVTVREAALRWLMHHSSLGEADGIILGASSEAQMEQNLAACEGAALPDSVVECFAEVSRQYRAAGKDEMYCV</sequence>
<dbReference type="GeneID" id="25412613"/>
<dbReference type="RefSeq" id="XP_013422735.1">
    <property type="nucleotide sequence ID" value="XM_013567281.1"/>
</dbReference>
<name>A0A074WFF5_9PEZI</name>
<dbReference type="GO" id="GO:0016491">
    <property type="term" value="F:oxidoreductase activity"/>
    <property type="evidence" value="ECO:0007669"/>
    <property type="project" value="UniProtKB-KW"/>
</dbReference>
<dbReference type="CDD" id="cd19075">
    <property type="entry name" value="AKR_AKR7A1-5"/>
    <property type="match status" value="1"/>
</dbReference>
<dbReference type="STRING" id="1043004.A0A074WFF5"/>
<dbReference type="HOGENOM" id="CLU_023205_1_1_1"/>
<dbReference type="PANTHER" id="PTHR43364:SF4">
    <property type="entry name" value="NAD(P)-LINKED OXIDOREDUCTASE SUPERFAMILY PROTEIN"/>
    <property type="match status" value="1"/>
</dbReference>
<evidence type="ECO:0000256" key="1">
    <source>
        <dbReference type="ARBA" id="ARBA00023002"/>
    </source>
</evidence>
<dbReference type="InterPro" id="IPR023210">
    <property type="entry name" value="NADP_OxRdtase_dom"/>
</dbReference>
<dbReference type="InterPro" id="IPR050523">
    <property type="entry name" value="AKR_Detox_Biosynth"/>
</dbReference>
<keyword evidence="4" id="KW-1185">Reference proteome</keyword>
<evidence type="ECO:0000313" key="3">
    <source>
        <dbReference type="EMBL" id="KEQ68592.1"/>
    </source>
</evidence>
<evidence type="ECO:0000259" key="2">
    <source>
        <dbReference type="Pfam" id="PF00248"/>
    </source>
</evidence>
<keyword evidence="1" id="KW-0560">Oxidoreductase</keyword>
<dbReference type="Gene3D" id="3.20.20.100">
    <property type="entry name" value="NADP-dependent oxidoreductase domain"/>
    <property type="match status" value="1"/>
</dbReference>
<dbReference type="EMBL" id="KL584728">
    <property type="protein sequence ID" value="KEQ68592.1"/>
    <property type="molecule type" value="Genomic_DNA"/>
</dbReference>
<accession>A0A074WFF5</accession>
<gene>
    <name evidence="3" type="ORF">M436DRAFT_58201</name>
</gene>
<protein>
    <submittedName>
        <fullName evidence="3">Aldo/keto reductase</fullName>
    </submittedName>
</protein>
<dbReference type="Proteomes" id="UP000027730">
    <property type="component" value="Unassembled WGS sequence"/>
</dbReference>
<dbReference type="PANTHER" id="PTHR43364">
    <property type="entry name" value="NADH-SPECIFIC METHYLGLYOXAL REDUCTASE-RELATED"/>
    <property type="match status" value="1"/>
</dbReference>
<dbReference type="OrthoDB" id="2310150at2759"/>
<dbReference type="SUPFAM" id="SSF51430">
    <property type="entry name" value="NAD(P)-linked oxidoreductase"/>
    <property type="match status" value="1"/>
</dbReference>
<proteinExistence type="predicted"/>
<reference evidence="3 4" key="1">
    <citation type="journal article" date="2014" name="BMC Genomics">
        <title>Genome sequencing of four Aureobasidium pullulans varieties: biotechnological potential, stress tolerance, and description of new species.</title>
        <authorList>
            <person name="Gostin Ar C."/>
            <person name="Ohm R.A."/>
            <person name="Kogej T."/>
            <person name="Sonjak S."/>
            <person name="Turk M."/>
            <person name="Zajc J."/>
            <person name="Zalar P."/>
            <person name="Grube M."/>
            <person name="Sun H."/>
            <person name="Han J."/>
            <person name="Sharma A."/>
            <person name="Chiniquy J."/>
            <person name="Ngan C.Y."/>
            <person name="Lipzen A."/>
            <person name="Barry K."/>
            <person name="Grigoriev I.V."/>
            <person name="Gunde-Cimerman N."/>
        </authorList>
    </citation>
    <scope>NUCLEOTIDE SEQUENCE [LARGE SCALE GENOMIC DNA]</scope>
    <source>
        <strain evidence="3 4">CBS 147.97</strain>
    </source>
</reference>
<dbReference type="InterPro" id="IPR036812">
    <property type="entry name" value="NAD(P)_OxRdtase_dom_sf"/>
</dbReference>
<dbReference type="AlphaFoldDB" id="A0A074WFF5"/>